<name>A0ABT2J4Q0_9PSEU</name>
<feature type="region of interest" description="Disordered" evidence="7">
    <location>
        <begin position="1"/>
        <end position="23"/>
    </location>
</feature>
<dbReference type="PANTHER" id="PTHR23513">
    <property type="entry name" value="INTEGRAL MEMBRANE EFFLUX PROTEIN-RELATED"/>
    <property type="match status" value="1"/>
</dbReference>
<protein>
    <submittedName>
        <fullName evidence="10">MFS transporter</fullName>
    </submittedName>
</protein>
<dbReference type="EMBL" id="JAFFZE010000004">
    <property type="protein sequence ID" value="MCT2582264.1"/>
    <property type="molecule type" value="Genomic_DNA"/>
</dbReference>
<keyword evidence="11" id="KW-1185">Reference proteome</keyword>
<feature type="transmembrane region" description="Helical" evidence="8">
    <location>
        <begin position="332"/>
        <end position="354"/>
    </location>
</feature>
<evidence type="ECO:0000313" key="11">
    <source>
        <dbReference type="Proteomes" id="UP001156441"/>
    </source>
</evidence>
<dbReference type="InterPro" id="IPR020846">
    <property type="entry name" value="MFS_dom"/>
</dbReference>
<evidence type="ECO:0000256" key="1">
    <source>
        <dbReference type="ARBA" id="ARBA00004651"/>
    </source>
</evidence>
<dbReference type="Pfam" id="PF05977">
    <property type="entry name" value="MFS_3"/>
    <property type="match status" value="1"/>
</dbReference>
<dbReference type="PROSITE" id="PS50850">
    <property type="entry name" value="MFS"/>
    <property type="match status" value="1"/>
</dbReference>
<evidence type="ECO:0000256" key="8">
    <source>
        <dbReference type="SAM" id="Phobius"/>
    </source>
</evidence>
<accession>A0ABT2J4Q0</accession>
<evidence type="ECO:0000256" key="3">
    <source>
        <dbReference type="ARBA" id="ARBA00022475"/>
    </source>
</evidence>
<dbReference type="SUPFAM" id="SSF103473">
    <property type="entry name" value="MFS general substrate transporter"/>
    <property type="match status" value="1"/>
</dbReference>
<evidence type="ECO:0000256" key="5">
    <source>
        <dbReference type="ARBA" id="ARBA00022989"/>
    </source>
</evidence>
<dbReference type="Proteomes" id="UP001156441">
    <property type="component" value="Unassembled WGS sequence"/>
</dbReference>
<comment type="caution">
    <text evidence="10">The sequence shown here is derived from an EMBL/GenBank/DDBJ whole genome shotgun (WGS) entry which is preliminary data.</text>
</comment>
<feature type="transmembrane region" description="Helical" evidence="8">
    <location>
        <begin position="308"/>
        <end position="326"/>
    </location>
</feature>
<dbReference type="CDD" id="cd06173">
    <property type="entry name" value="MFS_MefA_like"/>
    <property type="match status" value="1"/>
</dbReference>
<proteinExistence type="predicted"/>
<feature type="transmembrane region" description="Helical" evidence="8">
    <location>
        <begin position="75"/>
        <end position="94"/>
    </location>
</feature>
<feature type="transmembrane region" description="Helical" evidence="8">
    <location>
        <begin position="278"/>
        <end position="296"/>
    </location>
</feature>
<feature type="transmembrane region" description="Helical" evidence="8">
    <location>
        <begin position="37"/>
        <end position="63"/>
    </location>
</feature>
<keyword evidence="3" id="KW-1003">Cell membrane</keyword>
<evidence type="ECO:0000256" key="2">
    <source>
        <dbReference type="ARBA" id="ARBA00022448"/>
    </source>
</evidence>
<evidence type="ECO:0000256" key="4">
    <source>
        <dbReference type="ARBA" id="ARBA00022692"/>
    </source>
</evidence>
<comment type="subcellular location">
    <subcellularLocation>
        <location evidence="1">Cell membrane</location>
        <topology evidence="1">Multi-pass membrane protein</topology>
    </subcellularLocation>
</comment>
<keyword evidence="5 8" id="KW-1133">Transmembrane helix</keyword>
<dbReference type="InterPro" id="IPR010290">
    <property type="entry name" value="TM_effector"/>
</dbReference>
<sequence>MNGQDKAGVDVTTPTDPAGSTRDAAPLMSPAVIFRRFWLATTVSGLGSAVTLVALPLVALIVLDASVIEVTLLTAAGHVGWLVLGLPAGVIVQRYPLRGLQVTMDLVRFAAICSIPLAWWLGVLTYAQLLVVALIVGFARVLFDIGSLTFLPAIVEKKELNARNSLISGTHAVNQTGGPSVGALIVQAMGPVVALLLDAISYLVSALTLRTLPEPGASGNSQVKPVQLIKEGWTFVVRHAVMGPCLWWATATNFFSTALIALTPVYLVRAAETPPATVGFVLAMDGLGAVIGSAVATRLARRLGTARTLIVASVAGGLIALVIPFTTSLDTIYFFMIGNAGLSAGVVIGSILTRTYRQTESPPELLSRVMATTRFVSWGAIPLGAAISGLVADSIGLHPALWLVCAGTLVAPLILLLSPLRSRRDFG</sequence>
<keyword evidence="6 8" id="KW-0472">Membrane</keyword>
<dbReference type="RefSeq" id="WP_260189611.1">
    <property type="nucleotide sequence ID" value="NZ_JAFFZE010000004.1"/>
</dbReference>
<feature type="transmembrane region" description="Helical" evidence="8">
    <location>
        <begin position="401"/>
        <end position="420"/>
    </location>
</feature>
<keyword evidence="4 8" id="KW-0812">Transmembrane</keyword>
<feature type="domain" description="Major facilitator superfamily (MFS) profile" evidence="9">
    <location>
        <begin position="194"/>
        <end position="427"/>
    </location>
</feature>
<reference evidence="10 11" key="1">
    <citation type="submission" date="2021-02" db="EMBL/GenBank/DDBJ databases">
        <title>Actinophytocola xerophila sp. nov., isolated from soil of cotton cropping field.</title>
        <authorList>
            <person name="Huang R."/>
            <person name="Chen X."/>
            <person name="Ge X."/>
            <person name="Liu W."/>
        </authorList>
    </citation>
    <scope>NUCLEOTIDE SEQUENCE [LARGE SCALE GENOMIC DNA]</scope>
    <source>
        <strain evidence="10 11">S1-96</strain>
    </source>
</reference>
<gene>
    <name evidence="10" type="ORF">JT362_03880</name>
</gene>
<dbReference type="PANTHER" id="PTHR23513:SF6">
    <property type="entry name" value="MAJOR FACILITATOR SUPERFAMILY ASSOCIATED DOMAIN-CONTAINING PROTEIN"/>
    <property type="match status" value="1"/>
</dbReference>
<evidence type="ECO:0000256" key="6">
    <source>
        <dbReference type="ARBA" id="ARBA00023136"/>
    </source>
</evidence>
<dbReference type="Gene3D" id="1.20.1250.20">
    <property type="entry name" value="MFS general substrate transporter like domains"/>
    <property type="match status" value="1"/>
</dbReference>
<feature type="transmembrane region" description="Helical" evidence="8">
    <location>
        <begin position="375"/>
        <end position="395"/>
    </location>
</feature>
<keyword evidence="2" id="KW-0813">Transport</keyword>
<evidence type="ECO:0000313" key="10">
    <source>
        <dbReference type="EMBL" id="MCT2582264.1"/>
    </source>
</evidence>
<dbReference type="InterPro" id="IPR036259">
    <property type="entry name" value="MFS_trans_sf"/>
</dbReference>
<feature type="transmembrane region" description="Helical" evidence="8">
    <location>
        <begin position="245"/>
        <end position="266"/>
    </location>
</feature>
<evidence type="ECO:0000259" key="9">
    <source>
        <dbReference type="PROSITE" id="PS50850"/>
    </source>
</evidence>
<evidence type="ECO:0000256" key="7">
    <source>
        <dbReference type="SAM" id="MobiDB-lite"/>
    </source>
</evidence>
<organism evidence="10 11">
    <name type="scientific">Actinophytocola gossypii</name>
    <dbReference type="NCBI Taxonomy" id="2812003"/>
    <lineage>
        <taxon>Bacteria</taxon>
        <taxon>Bacillati</taxon>
        <taxon>Actinomycetota</taxon>
        <taxon>Actinomycetes</taxon>
        <taxon>Pseudonocardiales</taxon>
        <taxon>Pseudonocardiaceae</taxon>
    </lineage>
</organism>